<keyword evidence="2" id="KW-1185">Reference proteome</keyword>
<dbReference type="RefSeq" id="WP_081148157.1">
    <property type="nucleotide sequence ID" value="NZ_LVYD01000048.1"/>
</dbReference>
<dbReference type="EMBL" id="LVYD01000048">
    <property type="protein sequence ID" value="OQP62793.1"/>
    <property type="molecule type" value="Genomic_DNA"/>
</dbReference>
<dbReference type="Proteomes" id="UP000192796">
    <property type="component" value="Unassembled WGS sequence"/>
</dbReference>
<name>A0A1V9FWS8_9BACT</name>
<proteinExistence type="predicted"/>
<dbReference type="Gene3D" id="1.25.40.390">
    <property type="match status" value="1"/>
</dbReference>
<evidence type="ECO:0000313" key="1">
    <source>
        <dbReference type="EMBL" id="OQP62793.1"/>
    </source>
</evidence>
<dbReference type="PROSITE" id="PS51257">
    <property type="entry name" value="PROKAR_LIPOPROTEIN"/>
    <property type="match status" value="1"/>
</dbReference>
<dbReference type="SUPFAM" id="SSF48452">
    <property type="entry name" value="TPR-like"/>
    <property type="match status" value="1"/>
</dbReference>
<reference evidence="1 2" key="1">
    <citation type="submission" date="2016-03" db="EMBL/GenBank/DDBJ databases">
        <title>Niastella vici sp. nov., isolated from farmland soil.</title>
        <authorList>
            <person name="Chen L."/>
            <person name="Wang D."/>
            <person name="Yang S."/>
            <person name="Wang G."/>
        </authorList>
    </citation>
    <scope>NUCLEOTIDE SEQUENCE [LARGE SCALE GENOMIC DNA]</scope>
    <source>
        <strain evidence="1 2">DJ57</strain>
    </source>
</reference>
<accession>A0A1V9FWS8</accession>
<gene>
    <name evidence="1" type="ORF">A3860_26120</name>
</gene>
<dbReference type="AlphaFoldDB" id="A0A1V9FWS8"/>
<dbReference type="OrthoDB" id="1035036at2"/>
<dbReference type="InterPro" id="IPR011990">
    <property type="entry name" value="TPR-like_helical_dom_sf"/>
</dbReference>
<dbReference type="STRING" id="1703345.A3860_26120"/>
<comment type="caution">
    <text evidence="1">The sequence shown here is derived from an EMBL/GenBank/DDBJ whole genome shotgun (WGS) entry which is preliminary data.</text>
</comment>
<sequence>MSAIKKIVSLLTLLFFTTLFSGCKKLFDVQPEQALDKEEVYQNVYDADAAVLGLYGKFLQLAKQYVVLNELRADLMDATLNADEDLKQVNEHTVTEDNPYADPRPFYEVILNCNDILKNFDIMRDGKKFKEDEYRQRYSDVAALRAWVYLQAGIQFGKIPYITEPFETVNDVKNEAKYPRLDLKTLIDSLVNSTERIPYKELYPTGASLITNVDGYNTAKFFINKKCLLGDLYLWRSAFTGSTADSRKAAENYKDVMETYGTNVDNYRVRFSDVTKNVDIAINYWGDARINQYDERRLVDVNTSGWRSIFARGQDDLYNQEWIWMLYFDKGFKPENPFIDLFSNRGGRYQLKPSQAAIDFWNSQVQSENNFPYDARGRLTYKTLGSQPVITKYLYNYLTEDTYVPVSVLEKPGKWFLYRAAQLHLRYSEAANRDGRSRIAYALVHNGIAYNFDSNPGAGTSRDVTNTQQTFDIYPYNFDARMGDYPSYRAPWHRNVGVRGRAHLTSAPIPSGADSVLTIEDRIITESALELAYEGTRWQDLMRVAIRRNDAGFLATRVAAKFEKAGNAGLASSIKAKLMNQNNWYLPFKWK</sequence>
<protein>
    <submittedName>
        <fullName evidence="1">RagB/SusD family protein</fullName>
    </submittedName>
</protein>
<organism evidence="1 2">
    <name type="scientific">Niastella vici</name>
    <dbReference type="NCBI Taxonomy" id="1703345"/>
    <lineage>
        <taxon>Bacteria</taxon>
        <taxon>Pseudomonadati</taxon>
        <taxon>Bacteroidota</taxon>
        <taxon>Chitinophagia</taxon>
        <taxon>Chitinophagales</taxon>
        <taxon>Chitinophagaceae</taxon>
        <taxon>Niastella</taxon>
    </lineage>
</organism>
<evidence type="ECO:0000313" key="2">
    <source>
        <dbReference type="Proteomes" id="UP000192796"/>
    </source>
</evidence>